<proteinExistence type="predicted"/>
<keyword evidence="1" id="KW-0472">Membrane</keyword>
<keyword evidence="1" id="KW-0812">Transmembrane</keyword>
<reference evidence="2" key="2">
    <citation type="submission" date="2021-04" db="EMBL/GenBank/DDBJ databases">
        <authorList>
            <person name="Gilroy R."/>
        </authorList>
    </citation>
    <scope>NUCLEOTIDE SEQUENCE</scope>
    <source>
        <strain evidence="2">CHK189-11263</strain>
    </source>
</reference>
<dbReference type="AlphaFoldDB" id="A0A9D2MAD1"/>
<accession>A0A9D2MAD1</accession>
<organism evidence="2 3">
    <name type="scientific">Candidatus Flavonifractor intestinipullorum</name>
    <dbReference type="NCBI Taxonomy" id="2838587"/>
    <lineage>
        <taxon>Bacteria</taxon>
        <taxon>Bacillati</taxon>
        <taxon>Bacillota</taxon>
        <taxon>Clostridia</taxon>
        <taxon>Eubacteriales</taxon>
        <taxon>Oscillospiraceae</taxon>
        <taxon>Flavonifractor</taxon>
    </lineage>
</organism>
<evidence type="ECO:0000313" key="3">
    <source>
        <dbReference type="Proteomes" id="UP000824208"/>
    </source>
</evidence>
<sequence>MKIKYDEIMEKVEVSGEMKTRILSRLSGIGPAQNPRPKIVNFSARRRYLTAACLAVLLLGSIALPQLWNSGQPDPDYVISVPHIAGAASAEELSEMVGFAVTDLTNLPFEIDQAIYTAYGDQLAEITYQGDGQTATFRKSMGREDNSGDYTIYSATVVLQLNGMTVTLKGGGETYTLAVWSDGEYAYSLNLTVGLTAEAWRELILSMTC</sequence>
<name>A0A9D2MAD1_9FIRM</name>
<protein>
    <recommendedName>
        <fullName evidence="4">DUF4367 domain-containing protein</fullName>
    </recommendedName>
</protein>
<comment type="caution">
    <text evidence="2">The sequence shown here is derived from an EMBL/GenBank/DDBJ whole genome shotgun (WGS) entry which is preliminary data.</text>
</comment>
<feature type="transmembrane region" description="Helical" evidence="1">
    <location>
        <begin position="48"/>
        <end position="68"/>
    </location>
</feature>
<evidence type="ECO:0008006" key="4">
    <source>
        <dbReference type="Google" id="ProtNLM"/>
    </source>
</evidence>
<gene>
    <name evidence="2" type="ORF">H9714_02235</name>
</gene>
<dbReference type="Proteomes" id="UP000824208">
    <property type="component" value="Unassembled WGS sequence"/>
</dbReference>
<reference evidence="2" key="1">
    <citation type="journal article" date="2021" name="PeerJ">
        <title>Extensive microbial diversity within the chicken gut microbiome revealed by metagenomics and culture.</title>
        <authorList>
            <person name="Gilroy R."/>
            <person name="Ravi A."/>
            <person name="Getino M."/>
            <person name="Pursley I."/>
            <person name="Horton D.L."/>
            <person name="Alikhan N.F."/>
            <person name="Baker D."/>
            <person name="Gharbi K."/>
            <person name="Hall N."/>
            <person name="Watson M."/>
            <person name="Adriaenssens E.M."/>
            <person name="Foster-Nyarko E."/>
            <person name="Jarju S."/>
            <person name="Secka A."/>
            <person name="Antonio M."/>
            <person name="Oren A."/>
            <person name="Chaudhuri R.R."/>
            <person name="La Ragione R."/>
            <person name="Hildebrand F."/>
            <person name="Pallen M.J."/>
        </authorList>
    </citation>
    <scope>NUCLEOTIDE SEQUENCE</scope>
    <source>
        <strain evidence="2">CHK189-11263</strain>
    </source>
</reference>
<keyword evidence="1" id="KW-1133">Transmembrane helix</keyword>
<dbReference type="EMBL" id="DWYC01000027">
    <property type="protein sequence ID" value="HJB56351.1"/>
    <property type="molecule type" value="Genomic_DNA"/>
</dbReference>
<evidence type="ECO:0000256" key="1">
    <source>
        <dbReference type="SAM" id="Phobius"/>
    </source>
</evidence>
<evidence type="ECO:0000313" key="2">
    <source>
        <dbReference type="EMBL" id="HJB56351.1"/>
    </source>
</evidence>